<proteinExistence type="predicted"/>
<dbReference type="GO" id="GO:0019632">
    <property type="term" value="P:shikimate metabolic process"/>
    <property type="evidence" value="ECO:0007669"/>
    <property type="project" value="TreeGrafter"/>
</dbReference>
<evidence type="ECO:0000313" key="5">
    <source>
        <dbReference type="Proteomes" id="UP000325957"/>
    </source>
</evidence>
<feature type="domain" description="Shikimate dehydrogenase substrate binding N-terminal" evidence="3">
    <location>
        <begin position="12"/>
        <end position="99"/>
    </location>
</feature>
<organism evidence="4 5">
    <name type="scientific">Kocuria coralli</name>
    <dbReference type="NCBI Taxonomy" id="1461025"/>
    <lineage>
        <taxon>Bacteria</taxon>
        <taxon>Bacillati</taxon>
        <taxon>Actinomycetota</taxon>
        <taxon>Actinomycetes</taxon>
        <taxon>Micrococcales</taxon>
        <taxon>Micrococcaceae</taxon>
        <taxon>Kocuria</taxon>
    </lineage>
</organism>
<comment type="pathway">
    <text evidence="1">Metabolic intermediate biosynthesis; chorismate biosynthesis; chorismate from D-erythrose 4-phosphate and phosphoenolpyruvate: step 4/7.</text>
</comment>
<dbReference type="NCBIfam" id="NF009201">
    <property type="entry name" value="PRK12549.1"/>
    <property type="match status" value="1"/>
</dbReference>
<dbReference type="InterPro" id="IPR036291">
    <property type="entry name" value="NAD(P)-bd_dom_sf"/>
</dbReference>
<dbReference type="OrthoDB" id="9776868at2"/>
<dbReference type="GO" id="GO:0009073">
    <property type="term" value="P:aromatic amino acid family biosynthetic process"/>
    <property type="evidence" value="ECO:0007669"/>
    <property type="project" value="UniProtKB-KW"/>
</dbReference>
<comment type="caution">
    <text evidence="4">The sequence shown here is derived from an EMBL/GenBank/DDBJ whole genome shotgun (WGS) entry which is preliminary data.</text>
</comment>
<dbReference type="GO" id="GO:0004764">
    <property type="term" value="F:shikimate 3-dehydrogenase (NADP+) activity"/>
    <property type="evidence" value="ECO:0007669"/>
    <property type="project" value="InterPro"/>
</dbReference>
<dbReference type="PANTHER" id="PTHR21089:SF1">
    <property type="entry name" value="BIFUNCTIONAL 3-DEHYDROQUINATE DEHYDRATASE_SHIKIMATE DEHYDROGENASE, CHLOROPLASTIC"/>
    <property type="match status" value="1"/>
</dbReference>
<dbReference type="GO" id="GO:0009423">
    <property type="term" value="P:chorismate biosynthetic process"/>
    <property type="evidence" value="ECO:0007669"/>
    <property type="project" value="TreeGrafter"/>
</dbReference>
<dbReference type="GO" id="GO:0005829">
    <property type="term" value="C:cytosol"/>
    <property type="evidence" value="ECO:0007669"/>
    <property type="project" value="TreeGrafter"/>
</dbReference>
<keyword evidence="5" id="KW-1185">Reference proteome</keyword>
<dbReference type="InterPro" id="IPR013708">
    <property type="entry name" value="Shikimate_DH-bd_N"/>
</dbReference>
<dbReference type="AlphaFoldDB" id="A0A5J5L317"/>
<evidence type="ECO:0000313" key="4">
    <source>
        <dbReference type="EMBL" id="KAA9395401.1"/>
    </source>
</evidence>
<dbReference type="SUPFAM" id="SSF51735">
    <property type="entry name" value="NAD(P)-binding Rossmann-fold domains"/>
    <property type="match status" value="1"/>
</dbReference>
<dbReference type="Gene3D" id="3.40.50.10860">
    <property type="entry name" value="Leucine Dehydrogenase, chain A, domain 1"/>
    <property type="match status" value="1"/>
</dbReference>
<keyword evidence="2" id="KW-0057">Aromatic amino acid biosynthesis</keyword>
<dbReference type="RefSeq" id="WP_158032826.1">
    <property type="nucleotide sequence ID" value="NZ_ML708611.1"/>
</dbReference>
<dbReference type="Gene3D" id="3.40.50.720">
    <property type="entry name" value="NAD(P)-binding Rossmann-like Domain"/>
    <property type="match status" value="1"/>
</dbReference>
<dbReference type="CDD" id="cd01065">
    <property type="entry name" value="NAD_bind_Shikimate_DH"/>
    <property type="match status" value="1"/>
</dbReference>
<protein>
    <submittedName>
        <fullName evidence="4">Shikimate dehydrogenase</fullName>
    </submittedName>
</protein>
<dbReference type="GO" id="GO:0050661">
    <property type="term" value="F:NADP binding"/>
    <property type="evidence" value="ECO:0007669"/>
    <property type="project" value="TreeGrafter"/>
</dbReference>
<dbReference type="InterPro" id="IPR022893">
    <property type="entry name" value="Shikimate_DH_fam"/>
</dbReference>
<accession>A0A5J5L317</accession>
<evidence type="ECO:0000256" key="1">
    <source>
        <dbReference type="ARBA" id="ARBA00004871"/>
    </source>
</evidence>
<dbReference type="PANTHER" id="PTHR21089">
    <property type="entry name" value="SHIKIMATE DEHYDROGENASE"/>
    <property type="match status" value="1"/>
</dbReference>
<dbReference type="EMBL" id="SZWF01000002">
    <property type="protein sequence ID" value="KAA9395401.1"/>
    <property type="molecule type" value="Genomic_DNA"/>
</dbReference>
<keyword evidence="2" id="KW-0028">Amino-acid biosynthesis</keyword>
<sequence length="291" mass="30652">MSTVHESYLVGLIGDGITASMTPPMHEAEAAAQGLQYLYRPIDLAQIGRPAEDVGDLLRAGRDLGFNAFNITHPCKQIVLDHLDEVSGRAAALQAVNTVLVQGGRFVGHNTDQTGFSAALATELPGAVKDHVVQLGTGGAGSAVAYALLDSGVRHLALFDIDPERAAARAQALASHFPQAQVSAVGPEGLSEAVTRADGLVNCTPIGMHHHPGAPIDLELIDARQWVADVIYLPVDTPLVRRARSLGCPVLDGGAMAVGQAVDAFRLITGLEADRSRMRRHFLAMLTAQQG</sequence>
<dbReference type="Proteomes" id="UP000325957">
    <property type="component" value="Unassembled WGS sequence"/>
</dbReference>
<dbReference type="Pfam" id="PF08501">
    <property type="entry name" value="Shikimate_dh_N"/>
    <property type="match status" value="1"/>
</dbReference>
<evidence type="ECO:0000259" key="3">
    <source>
        <dbReference type="Pfam" id="PF08501"/>
    </source>
</evidence>
<dbReference type="InterPro" id="IPR046346">
    <property type="entry name" value="Aminoacid_DH-like_N_sf"/>
</dbReference>
<gene>
    <name evidence="4" type="ORF">FCK90_03100</name>
</gene>
<reference evidence="4 5" key="1">
    <citation type="submission" date="2019-05" db="EMBL/GenBank/DDBJ databases">
        <title>Kocuria coralli sp. nov., a novel actinobacterium isolated from coral reef seawater.</title>
        <authorList>
            <person name="Li J."/>
        </authorList>
    </citation>
    <scope>NUCLEOTIDE SEQUENCE [LARGE SCALE GENOMIC DNA]</scope>
    <source>
        <strain evidence="4 5">SCSIO 13007</strain>
    </source>
</reference>
<evidence type="ECO:0000256" key="2">
    <source>
        <dbReference type="ARBA" id="ARBA00023141"/>
    </source>
</evidence>
<name>A0A5J5L317_9MICC</name>
<dbReference type="SUPFAM" id="SSF53223">
    <property type="entry name" value="Aminoacid dehydrogenase-like, N-terminal domain"/>
    <property type="match status" value="1"/>
</dbReference>